<dbReference type="GO" id="GO:0004563">
    <property type="term" value="F:beta-N-acetylhexosaminidase activity"/>
    <property type="evidence" value="ECO:0007669"/>
    <property type="project" value="InterPro"/>
</dbReference>
<dbReference type="PRINTS" id="PR00738">
    <property type="entry name" value="GLHYDRLASE20"/>
</dbReference>
<feature type="domain" description="Glycoside hydrolase family 20 catalytic" evidence="5">
    <location>
        <begin position="145"/>
        <end position="464"/>
    </location>
</feature>
<evidence type="ECO:0000256" key="2">
    <source>
        <dbReference type="ARBA" id="ARBA00022801"/>
    </source>
</evidence>
<dbReference type="RefSeq" id="WP_074710995.1">
    <property type="nucleotide sequence ID" value="NZ_FNTV01000001.1"/>
</dbReference>
<dbReference type="SUPFAM" id="SSF55545">
    <property type="entry name" value="beta-N-acetylhexosaminidase-like domain"/>
    <property type="match status" value="1"/>
</dbReference>
<dbReference type="InterPro" id="IPR025705">
    <property type="entry name" value="Beta_hexosaminidase_sua/sub"/>
</dbReference>
<dbReference type="Pfam" id="PF00728">
    <property type="entry name" value="Glyco_hydro_20"/>
    <property type="match status" value="1"/>
</dbReference>
<reference evidence="7 8" key="1">
    <citation type="submission" date="2016-10" db="EMBL/GenBank/DDBJ databases">
        <authorList>
            <person name="de Groot N.N."/>
        </authorList>
    </citation>
    <scope>NUCLEOTIDE SEQUENCE [LARGE SCALE GENOMIC DNA]</scope>
    <source>
        <strain evidence="7 8">DSM 22274</strain>
    </source>
</reference>
<proteinExistence type="inferred from homology"/>
<dbReference type="InterPro" id="IPR029018">
    <property type="entry name" value="Hex-like_dom2"/>
</dbReference>
<dbReference type="InterPro" id="IPR015883">
    <property type="entry name" value="Glyco_hydro_20_cat"/>
</dbReference>
<dbReference type="EMBL" id="FNTV01000001">
    <property type="protein sequence ID" value="SEE36691.1"/>
    <property type="molecule type" value="Genomic_DNA"/>
</dbReference>
<keyword evidence="2" id="KW-0378">Hydrolase</keyword>
<dbReference type="AlphaFoldDB" id="A0A1H5I9V9"/>
<name>A0A1H5I9V9_9MICC</name>
<dbReference type="SUPFAM" id="SSF51445">
    <property type="entry name" value="(Trans)glycosidases"/>
    <property type="match status" value="1"/>
</dbReference>
<dbReference type="PANTHER" id="PTHR43678">
    <property type="entry name" value="PUTATIVE (AFU_ORTHOLOGUE AFUA_2G00640)-RELATED"/>
    <property type="match status" value="1"/>
</dbReference>
<dbReference type="Pfam" id="PF02838">
    <property type="entry name" value="Glyco_hydro_20b"/>
    <property type="match status" value="1"/>
</dbReference>
<organism evidence="7 8">
    <name type="scientific">Arthrobacter alpinus</name>
    <dbReference type="NCBI Taxonomy" id="656366"/>
    <lineage>
        <taxon>Bacteria</taxon>
        <taxon>Bacillati</taxon>
        <taxon>Actinomycetota</taxon>
        <taxon>Actinomycetes</taxon>
        <taxon>Micrococcales</taxon>
        <taxon>Micrococcaceae</taxon>
        <taxon>Arthrobacter</taxon>
    </lineage>
</organism>
<dbReference type="Gene3D" id="3.30.379.10">
    <property type="entry name" value="Chitobiase/beta-hexosaminidase domain 2-like"/>
    <property type="match status" value="1"/>
</dbReference>
<dbReference type="Proteomes" id="UP000182725">
    <property type="component" value="Unassembled WGS sequence"/>
</dbReference>
<evidence type="ECO:0000256" key="3">
    <source>
        <dbReference type="ARBA" id="ARBA00023295"/>
    </source>
</evidence>
<dbReference type="Gene3D" id="3.20.20.80">
    <property type="entry name" value="Glycosidases"/>
    <property type="match status" value="1"/>
</dbReference>
<dbReference type="InterPro" id="IPR017853">
    <property type="entry name" value="GH"/>
</dbReference>
<evidence type="ECO:0000259" key="5">
    <source>
        <dbReference type="Pfam" id="PF00728"/>
    </source>
</evidence>
<dbReference type="InterPro" id="IPR052764">
    <property type="entry name" value="GH20_Enzymes"/>
</dbReference>
<evidence type="ECO:0000313" key="7">
    <source>
        <dbReference type="EMBL" id="SEE36691.1"/>
    </source>
</evidence>
<evidence type="ECO:0000259" key="6">
    <source>
        <dbReference type="Pfam" id="PF02838"/>
    </source>
</evidence>
<dbReference type="InterPro" id="IPR015882">
    <property type="entry name" value="HEX_bac_N"/>
</dbReference>
<dbReference type="PANTHER" id="PTHR43678:SF1">
    <property type="entry name" value="BETA-N-ACETYLHEXOSAMINIDASE"/>
    <property type="match status" value="1"/>
</dbReference>
<comment type="similarity">
    <text evidence="1">Belongs to the glycosyl hydrolase 20 family.</text>
</comment>
<protein>
    <submittedName>
        <fullName evidence="7">Hexosaminidase</fullName>
    </submittedName>
</protein>
<feature type="domain" description="Beta-hexosaminidase bacterial type N-terminal" evidence="6">
    <location>
        <begin position="6"/>
        <end position="142"/>
    </location>
</feature>
<evidence type="ECO:0000256" key="4">
    <source>
        <dbReference type="PIRSR" id="PIRSR625705-1"/>
    </source>
</evidence>
<dbReference type="CDD" id="cd06564">
    <property type="entry name" value="GH20_DspB_LnbB-like"/>
    <property type="match status" value="1"/>
</dbReference>
<evidence type="ECO:0000313" key="8">
    <source>
        <dbReference type="Proteomes" id="UP000182725"/>
    </source>
</evidence>
<evidence type="ECO:0000256" key="1">
    <source>
        <dbReference type="ARBA" id="ARBA00006285"/>
    </source>
</evidence>
<keyword evidence="3" id="KW-0326">Glycosidase</keyword>
<feature type="active site" description="Proton donor" evidence="4">
    <location>
        <position position="304"/>
    </location>
</feature>
<dbReference type="GO" id="GO:0005975">
    <property type="term" value="P:carbohydrate metabolic process"/>
    <property type="evidence" value="ECO:0007669"/>
    <property type="project" value="InterPro"/>
</dbReference>
<accession>A0A1H5I9V9</accession>
<sequence>MSLKRYLVPGFKQFTPGGGSSTLGDLLHFRAAVGAEAAARTLMSDLAELHGIQGVLSVSAPADIPSQGDVVDVVLSLDPTLTDFATIDEPLRAEAYKLEVGERIILTAATEQGLQWASRSFLQLIQSCGDSRALESGTALDWPDYPVRGFLIDTGRRFMAPEFIRDLIRTLNWHKLNTLVIHLNDNEIAKDTGRSWDEAQHGFRLRAESGEFAPLASTDGSYSRQDWDSFEDLAAARGITIIAEIDAPAHSRAFIAQHPELGRNNGNSDMLDLAGDHAVNFMKRLFDEFLPWFRGPVVHFGADEYERGLDEDFKRYFNQMAAHLRSAGKSPMAWGSITTMSGGAGAPAPEGYDRDVLICSWNNGWYGPKEAVADGYRILNTNDEWLYTVPYADYYCGDGLRLEKLWSDWEPHVFGGDEVLDKQHPQLLGSLSACWNDLVLMDYNEHDIFRMVSPTFPMLGQKMWGGTPEVMSFCEFSELTDRMADCPGREFVNSQVAAVGGKD</sequence>
<gene>
    <name evidence="7" type="ORF">SAMN04489740_1239</name>
</gene>